<dbReference type="GO" id="GO:0015562">
    <property type="term" value="F:efflux transmembrane transporter activity"/>
    <property type="evidence" value="ECO:0007669"/>
    <property type="project" value="InterPro"/>
</dbReference>
<name>A0A519BAJ6_9DELT</name>
<proteinExistence type="inferred from homology"/>
<keyword evidence="4" id="KW-1134">Transmembrane beta strand</keyword>
<evidence type="ECO:0000256" key="4">
    <source>
        <dbReference type="ARBA" id="ARBA00022452"/>
    </source>
</evidence>
<evidence type="ECO:0000256" key="7">
    <source>
        <dbReference type="ARBA" id="ARBA00023237"/>
    </source>
</evidence>
<dbReference type="Proteomes" id="UP000320813">
    <property type="component" value="Unassembled WGS sequence"/>
</dbReference>
<dbReference type="EMBL" id="SGBD01000003">
    <property type="protein sequence ID" value="RZD14234.1"/>
    <property type="molecule type" value="Genomic_DNA"/>
</dbReference>
<dbReference type="Gene3D" id="1.20.1600.10">
    <property type="entry name" value="Outer membrane efflux proteins (OEP)"/>
    <property type="match status" value="1"/>
</dbReference>
<evidence type="ECO:0000256" key="2">
    <source>
        <dbReference type="ARBA" id="ARBA00007613"/>
    </source>
</evidence>
<keyword evidence="6 8" id="KW-0472">Membrane</keyword>
<dbReference type="InterPro" id="IPR051906">
    <property type="entry name" value="TolC-like"/>
</dbReference>
<evidence type="ECO:0000256" key="1">
    <source>
        <dbReference type="ARBA" id="ARBA00004442"/>
    </source>
</evidence>
<evidence type="ECO:0000313" key="9">
    <source>
        <dbReference type="EMBL" id="RZD14234.1"/>
    </source>
</evidence>
<keyword evidence="5 8" id="KW-0812">Transmembrane</keyword>
<dbReference type="GO" id="GO:0015288">
    <property type="term" value="F:porin activity"/>
    <property type="evidence" value="ECO:0007669"/>
    <property type="project" value="TreeGrafter"/>
</dbReference>
<dbReference type="AlphaFoldDB" id="A0A519BAJ6"/>
<dbReference type="Pfam" id="PF02321">
    <property type="entry name" value="OEP"/>
    <property type="match status" value="2"/>
</dbReference>
<dbReference type="GO" id="GO:1990281">
    <property type="term" value="C:efflux pump complex"/>
    <property type="evidence" value="ECO:0007669"/>
    <property type="project" value="TreeGrafter"/>
</dbReference>
<evidence type="ECO:0000256" key="5">
    <source>
        <dbReference type="ARBA" id="ARBA00022692"/>
    </source>
</evidence>
<evidence type="ECO:0000256" key="8">
    <source>
        <dbReference type="SAM" id="Phobius"/>
    </source>
</evidence>
<sequence>MEDKSKKKKYRIALSFVLIIVLCSVYLIIPVSKAFAFKARHGIGIRNRQSSNSRVLTLKEAYILAARRNGAIRANKESYYQSTLLKWSAISMLLPNINLTYKDQRFHLHEPAPVPSTSGSSNNFSFFFPNYEYSFTLDQPILKLGALPAYGAAENTVSQAKMNLNNVSATTLYNVAASYYTVLNDISLINADTKTYNEAKSHLELTEAKLQAGLAIITDVLQAKSQFYAAKQELIGAKNSLKSAKAELASILGISRRFKVIKPPEPVIKKALLKKYIFLAYKNNPGLRSLKYAKKAANNETQYYETQYIPQINFQASYNALSDNHFIPGGSLNYWTAGAILTMPIFQGGTRIISIEKARSAANAAMYNMIQSKRNLKAQVISDFYNIQNLKYEVAALEHEEKFASKNYMLVEEEYKAGVATSVDVVTALAQLTTARHNLLTANLSYYKSVLNLKRLTGSFKRKLISLTVDKFN</sequence>
<protein>
    <submittedName>
        <fullName evidence="9">TolC family protein</fullName>
    </submittedName>
</protein>
<comment type="similarity">
    <text evidence="2">Belongs to the outer membrane factor (OMF) (TC 1.B.17) family.</text>
</comment>
<evidence type="ECO:0000256" key="6">
    <source>
        <dbReference type="ARBA" id="ARBA00023136"/>
    </source>
</evidence>
<feature type="transmembrane region" description="Helical" evidence="8">
    <location>
        <begin position="12"/>
        <end position="29"/>
    </location>
</feature>
<dbReference type="InterPro" id="IPR003423">
    <property type="entry name" value="OMP_efflux"/>
</dbReference>
<reference evidence="9 10" key="1">
    <citation type="submission" date="2019-01" db="EMBL/GenBank/DDBJ databases">
        <title>Insights into ecological role of a new deltaproteobacterial order Candidatus Sinidesulfobacterales (Sva0485) by metagenomics and metatranscriptomics.</title>
        <authorList>
            <person name="Tan S."/>
            <person name="Liu J."/>
            <person name="Fang Y."/>
            <person name="Hedlund B.P."/>
            <person name="Lian Z.H."/>
            <person name="Huang L.Y."/>
            <person name="Li J.T."/>
            <person name="Huang L.N."/>
            <person name="Li W.J."/>
            <person name="Jiang H.C."/>
            <person name="Dong H.L."/>
            <person name="Shu W.S."/>
        </authorList>
    </citation>
    <scope>NUCLEOTIDE SEQUENCE [LARGE SCALE GENOMIC DNA]</scope>
    <source>
        <strain evidence="9">AP3</strain>
    </source>
</reference>
<dbReference type="SUPFAM" id="SSF56954">
    <property type="entry name" value="Outer membrane efflux proteins (OEP)"/>
    <property type="match status" value="1"/>
</dbReference>
<gene>
    <name evidence="9" type="ORF">EVJ47_06085</name>
</gene>
<dbReference type="GO" id="GO:0009279">
    <property type="term" value="C:cell outer membrane"/>
    <property type="evidence" value="ECO:0007669"/>
    <property type="project" value="UniProtKB-SubCell"/>
</dbReference>
<comment type="caution">
    <text evidence="9">The sequence shown here is derived from an EMBL/GenBank/DDBJ whole genome shotgun (WGS) entry which is preliminary data.</text>
</comment>
<evidence type="ECO:0000256" key="3">
    <source>
        <dbReference type="ARBA" id="ARBA00022448"/>
    </source>
</evidence>
<dbReference type="PANTHER" id="PTHR30026">
    <property type="entry name" value="OUTER MEMBRANE PROTEIN TOLC"/>
    <property type="match status" value="1"/>
</dbReference>
<keyword evidence="3" id="KW-0813">Transport</keyword>
<organism evidence="9 10">
    <name type="scientific">Candidatus Acidulodesulfobacterium ferriphilum</name>
    <dbReference type="NCBI Taxonomy" id="2597223"/>
    <lineage>
        <taxon>Bacteria</taxon>
        <taxon>Deltaproteobacteria</taxon>
        <taxon>Candidatus Acidulodesulfobacterales</taxon>
        <taxon>Candidatus Acidulodesulfobacterium</taxon>
    </lineage>
</organism>
<evidence type="ECO:0000313" key="10">
    <source>
        <dbReference type="Proteomes" id="UP000320813"/>
    </source>
</evidence>
<keyword evidence="7" id="KW-0998">Cell outer membrane</keyword>
<dbReference type="PANTHER" id="PTHR30026:SF20">
    <property type="entry name" value="OUTER MEMBRANE PROTEIN TOLC"/>
    <property type="match status" value="1"/>
</dbReference>
<comment type="subcellular location">
    <subcellularLocation>
        <location evidence="1">Cell outer membrane</location>
    </subcellularLocation>
</comment>
<keyword evidence="8" id="KW-1133">Transmembrane helix</keyword>
<accession>A0A519BAJ6</accession>